<feature type="domain" description="Major facilitator superfamily (MFS) profile" evidence="11">
    <location>
        <begin position="12"/>
        <end position="463"/>
    </location>
</feature>
<dbReference type="PRINTS" id="PR01035">
    <property type="entry name" value="TCRTETA"/>
</dbReference>
<evidence type="ECO:0000313" key="12">
    <source>
        <dbReference type="EMBL" id="ARZ66514.1"/>
    </source>
</evidence>
<dbReference type="AlphaFoldDB" id="A0A1Z2KWU3"/>
<dbReference type="GO" id="GO:0022857">
    <property type="term" value="F:transmembrane transporter activity"/>
    <property type="evidence" value="ECO:0007669"/>
    <property type="project" value="InterPro"/>
</dbReference>
<dbReference type="KEGG" id="salj:SMD11_0848"/>
<gene>
    <name evidence="12" type="ORF">SMD11_0848</name>
</gene>
<feature type="transmembrane region" description="Helical" evidence="10">
    <location>
        <begin position="266"/>
        <end position="290"/>
    </location>
</feature>
<evidence type="ECO:0000256" key="10">
    <source>
        <dbReference type="SAM" id="Phobius"/>
    </source>
</evidence>
<dbReference type="InterPro" id="IPR020846">
    <property type="entry name" value="MFS_dom"/>
</dbReference>
<evidence type="ECO:0000256" key="7">
    <source>
        <dbReference type="ARBA" id="ARBA00023136"/>
    </source>
</evidence>
<dbReference type="InterPro" id="IPR004638">
    <property type="entry name" value="EmrB-like"/>
</dbReference>
<evidence type="ECO:0000256" key="9">
    <source>
        <dbReference type="SAM" id="MobiDB-lite"/>
    </source>
</evidence>
<dbReference type="CDD" id="cd17321">
    <property type="entry name" value="MFS_MMR_MDR_like"/>
    <property type="match status" value="1"/>
</dbReference>
<organism evidence="12 13">
    <name type="scientific">Streptomyces albireticuli</name>
    <dbReference type="NCBI Taxonomy" id="1940"/>
    <lineage>
        <taxon>Bacteria</taxon>
        <taxon>Bacillati</taxon>
        <taxon>Actinomycetota</taxon>
        <taxon>Actinomycetes</taxon>
        <taxon>Kitasatosporales</taxon>
        <taxon>Streptomycetaceae</taxon>
        <taxon>Streptomyces</taxon>
    </lineage>
</organism>
<dbReference type="PANTHER" id="PTHR42718">
    <property type="entry name" value="MAJOR FACILITATOR SUPERFAMILY MULTIDRUG TRANSPORTER MFSC"/>
    <property type="match status" value="1"/>
</dbReference>
<dbReference type="PROSITE" id="PS50850">
    <property type="entry name" value="MFS"/>
    <property type="match status" value="1"/>
</dbReference>
<evidence type="ECO:0000256" key="3">
    <source>
        <dbReference type="ARBA" id="ARBA00022448"/>
    </source>
</evidence>
<evidence type="ECO:0000256" key="6">
    <source>
        <dbReference type="ARBA" id="ARBA00022989"/>
    </source>
</evidence>
<keyword evidence="7 10" id="KW-0472">Membrane</keyword>
<dbReference type="RefSeq" id="WP_087925128.1">
    <property type="nucleotide sequence ID" value="NZ_CP021744.1"/>
</dbReference>
<dbReference type="InterPro" id="IPR001958">
    <property type="entry name" value="Tet-R_TetA/multi-R_MdtG-like"/>
</dbReference>
<comment type="subcellular location">
    <subcellularLocation>
        <location evidence="1">Cell membrane</location>
        <topology evidence="1">Multi-pass membrane protein</topology>
    </subcellularLocation>
</comment>
<feature type="transmembrane region" description="Helical" evidence="10">
    <location>
        <begin position="140"/>
        <end position="162"/>
    </location>
</feature>
<feature type="transmembrane region" description="Helical" evidence="10">
    <location>
        <begin position="224"/>
        <end position="245"/>
    </location>
</feature>
<dbReference type="GO" id="GO:0005886">
    <property type="term" value="C:plasma membrane"/>
    <property type="evidence" value="ECO:0007669"/>
    <property type="project" value="UniProtKB-SubCell"/>
</dbReference>
<dbReference type="PANTHER" id="PTHR42718:SF9">
    <property type="entry name" value="MAJOR FACILITATOR SUPERFAMILY MULTIDRUG TRANSPORTER MFSC"/>
    <property type="match status" value="1"/>
</dbReference>
<feature type="transmembrane region" description="Helical" evidence="10">
    <location>
        <begin position="200"/>
        <end position="218"/>
    </location>
</feature>
<sequence>MITLRSARGRLTLTVCCLAVLMVGLDSTALNVALPVMRRELGASIAGLQWVVDAYNLVVAALMLLAGSVGDRTGRRRTLRAGVAAFTVGSALCGLAPGLDTLIGSRVVQALGGAVIAPVSLSVITHTFPDKAERSRAIGMWSGTFGIGLAVGPLVGGVLVAAEGWRSIFWINVPVGLAVLALSARHLPESRTPTPRRTDAVGQLLVIALLGGLTYAVIEAPHRGWASPAVLACLTVAAASLTALIPYEHRRRDPLIELGFFRSAPFTGSVVISLAAFAALGGFLFLSTLYLQDVRGLSALSAGLWMLPMPVMTVLLAPVAGRLVARHGPRPPLVLAGLATVLSGLSFTVLHAGSSVALLLLAYALFGAGVGLVDVPATGLAVAGMPRARAGVASAISTASCRVGVSVGVAVMGAVLSAGLGHAPGTGDAAGFADATRPAWWIVTGCGAVVAILGVLVTGARARGTAPQEPGRAESAGPRESGVRAGSGASGGIPGNRLPNTSRRAGIETLHAAEENFLPPRDM</sequence>
<feature type="transmembrane region" description="Helical" evidence="10">
    <location>
        <begin position="78"/>
        <end position="98"/>
    </location>
</feature>
<dbReference type="Pfam" id="PF07690">
    <property type="entry name" value="MFS_1"/>
    <property type="match status" value="1"/>
</dbReference>
<feature type="transmembrane region" description="Helical" evidence="10">
    <location>
        <begin position="302"/>
        <end position="321"/>
    </location>
</feature>
<feature type="transmembrane region" description="Helical" evidence="10">
    <location>
        <begin position="395"/>
        <end position="419"/>
    </location>
</feature>
<evidence type="ECO:0000256" key="2">
    <source>
        <dbReference type="ARBA" id="ARBA00008537"/>
    </source>
</evidence>
<evidence type="ECO:0000256" key="8">
    <source>
        <dbReference type="ARBA" id="ARBA00023251"/>
    </source>
</evidence>
<dbReference type="Gene3D" id="1.20.1720.10">
    <property type="entry name" value="Multidrug resistance protein D"/>
    <property type="match status" value="1"/>
</dbReference>
<dbReference type="SUPFAM" id="SSF103473">
    <property type="entry name" value="MFS general substrate transporter"/>
    <property type="match status" value="1"/>
</dbReference>
<dbReference type="GO" id="GO:0046677">
    <property type="term" value="P:response to antibiotic"/>
    <property type="evidence" value="ECO:0007669"/>
    <property type="project" value="UniProtKB-KW"/>
</dbReference>
<keyword evidence="5 10" id="KW-0812">Transmembrane</keyword>
<feature type="transmembrane region" description="Helical" evidence="10">
    <location>
        <begin position="333"/>
        <end position="352"/>
    </location>
</feature>
<keyword evidence="8" id="KW-0046">Antibiotic resistance</keyword>
<feature type="transmembrane region" description="Helical" evidence="10">
    <location>
        <begin position="168"/>
        <end position="188"/>
    </location>
</feature>
<dbReference type="InterPro" id="IPR011701">
    <property type="entry name" value="MFS"/>
</dbReference>
<keyword evidence="4" id="KW-1003">Cell membrane</keyword>
<feature type="transmembrane region" description="Helical" evidence="10">
    <location>
        <begin position="47"/>
        <end position="66"/>
    </location>
</feature>
<reference evidence="12 13" key="1">
    <citation type="submission" date="2017-06" db="EMBL/GenBank/DDBJ databases">
        <title>Streptomyces albireticuli Genome sequencing and assembly.</title>
        <authorList>
            <person name="Wang Y."/>
            <person name="Du B."/>
            <person name="Ding Y."/>
            <person name="Liu H."/>
            <person name="Hou Q."/>
            <person name="Liu K."/>
            <person name="Yao L."/>
            <person name="Wang C."/>
        </authorList>
    </citation>
    <scope>NUCLEOTIDE SEQUENCE [LARGE SCALE GENOMIC DNA]</scope>
    <source>
        <strain evidence="12 13">MDJK11</strain>
    </source>
</reference>
<dbReference type="InterPro" id="IPR036259">
    <property type="entry name" value="MFS_trans_sf"/>
</dbReference>
<dbReference type="OrthoDB" id="9781469at2"/>
<evidence type="ECO:0000259" key="11">
    <source>
        <dbReference type="PROSITE" id="PS50850"/>
    </source>
</evidence>
<feature type="transmembrane region" description="Helical" evidence="10">
    <location>
        <begin position="358"/>
        <end position="383"/>
    </location>
</feature>
<comment type="similarity">
    <text evidence="2">Belongs to the major facilitator superfamily. EmrB family.</text>
</comment>
<dbReference type="Proteomes" id="UP000195755">
    <property type="component" value="Chromosome"/>
</dbReference>
<evidence type="ECO:0000313" key="13">
    <source>
        <dbReference type="Proteomes" id="UP000195755"/>
    </source>
</evidence>
<accession>A0A1Z2KWU3</accession>
<name>A0A1Z2KWU3_9ACTN</name>
<dbReference type="Gene3D" id="1.20.1250.20">
    <property type="entry name" value="MFS general substrate transporter like domains"/>
    <property type="match status" value="1"/>
</dbReference>
<evidence type="ECO:0000256" key="5">
    <source>
        <dbReference type="ARBA" id="ARBA00022692"/>
    </source>
</evidence>
<feature type="region of interest" description="Disordered" evidence="9">
    <location>
        <begin position="463"/>
        <end position="523"/>
    </location>
</feature>
<proteinExistence type="inferred from homology"/>
<protein>
    <submittedName>
        <fullName evidence="12">MFS transporter</fullName>
    </submittedName>
</protein>
<evidence type="ECO:0000256" key="4">
    <source>
        <dbReference type="ARBA" id="ARBA00022475"/>
    </source>
</evidence>
<feature type="transmembrane region" description="Helical" evidence="10">
    <location>
        <begin position="439"/>
        <end position="460"/>
    </location>
</feature>
<dbReference type="EMBL" id="CP021744">
    <property type="protein sequence ID" value="ARZ66514.1"/>
    <property type="molecule type" value="Genomic_DNA"/>
</dbReference>
<keyword evidence="6 10" id="KW-1133">Transmembrane helix</keyword>
<dbReference type="NCBIfam" id="TIGR00711">
    <property type="entry name" value="efflux_EmrB"/>
    <property type="match status" value="1"/>
</dbReference>
<feature type="transmembrane region" description="Helical" evidence="10">
    <location>
        <begin position="110"/>
        <end position="128"/>
    </location>
</feature>
<keyword evidence="3" id="KW-0813">Transport</keyword>
<evidence type="ECO:0000256" key="1">
    <source>
        <dbReference type="ARBA" id="ARBA00004651"/>
    </source>
</evidence>